<feature type="transmembrane region" description="Helical" evidence="8">
    <location>
        <begin position="91"/>
        <end position="111"/>
    </location>
</feature>
<keyword evidence="5 11" id="KW-0418">Kinase</keyword>
<proteinExistence type="predicted"/>
<comment type="catalytic activity">
    <reaction evidence="1">
        <text>ATP + protein L-histidine = ADP + protein N-phospho-L-histidine.</text>
        <dbReference type="EC" id="2.7.13.3"/>
    </reaction>
</comment>
<dbReference type="InterPro" id="IPR004358">
    <property type="entry name" value="Sig_transdc_His_kin-like_C"/>
</dbReference>
<dbReference type="Gene3D" id="3.30.450.20">
    <property type="entry name" value="PAS domain"/>
    <property type="match status" value="1"/>
</dbReference>
<dbReference type="Gene3D" id="3.30.565.10">
    <property type="entry name" value="Histidine kinase-like ATPase, C-terminal domain"/>
    <property type="match status" value="1"/>
</dbReference>
<sequence>MNIFSLILLLSGIFSIGVSAVIILRLGDMIRWFAITMLLISIWALAYGFELSSQSLDTMLFWIKIEYIGISFAPAAWLWFCLKYTGLEKWINSKTAVLIFTLPLVTYLLVLTNSYHNLHYKEVLVDYSGPFPLLSITIGPWYYINTAFFYLSLIFGNILLLVRFNNADSLYKKQSNLLIIAGFVPWAFNIVYLFGFRPFGHIDMTPYAFLFSYIFIGIGLLKFDLFDLKPIARDKVFELITKGILVLDPKERIIDFNNPVLKILNNPGHSLIGKSITEVFGENHIIDSQIKKREKISFELAMDLNEPKMYYSINIIPIFNKKNVFRGAIILMVDITSQKENQNKLQQQAEELRKTNSLKDKLFTIISHDLKGPILGVRELIKLTNDGVISRDEFFDILPEVNRNMDSVSVLLENLLAWTSSQLKGEMIEKSVFNLESLIQQQFSLFEKTASQKGIRLKMEKFGESDVYADKNMIDLTIRNLISNAMKFSGANDVISVVLKEKESEVYIKVKDTGAGIDPENLQKLRNKESITTLGKNKESGTGLGLLLVQEYIAKNGGKLYIQSILNEGSDFSFYLPKFSANQSKPDKNDKVSTPSA</sequence>
<dbReference type="InterPro" id="IPR005467">
    <property type="entry name" value="His_kinase_dom"/>
</dbReference>
<dbReference type="PROSITE" id="PS50109">
    <property type="entry name" value="HIS_KIN"/>
    <property type="match status" value="1"/>
</dbReference>
<dbReference type="InterPro" id="IPR000014">
    <property type="entry name" value="PAS"/>
</dbReference>
<feature type="domain" description="Histidine kinase" evidence="9">
    <location>
        <begin position="365"/>
        <end position="580"/>
    </location>
</feature>
<evidence type="ECO:0000313" key="11">
    <source>
        <dbReference type="EMBL" id="SMD45805.1"/>
    </source>
</evidence>
<evidence type="ECO:0000259" key="9">
    <source>
        <dbReference type="PROSITE" id="PS50109"/>
    </source>
</evidence>
<dbReference type="EMBL" id="LT838813">
    <property type="protein sequence ID" value="SMD45805.1"/>
    <property type="molecule type" value="Genomic_DNA"/>
</dbReference>
<dbReference type="AlphaFoldDB" id="A0A1W2HA74"/>
<keyword evidence="6" id="KW-0902">Two-component regulatory system</keyword>
<name>A0A1W2HA74_9BACT</name>
<dbReference type="SUPFAM" id="SSF47384">
    <property type="entry name" value="Homodimeric domain of signal transducing histidine kinase"/>
    <property type="match status" value="1"/>
</dbReference>
<evidence type="ECO:0000313" key="12">
    <source>
        <dbReference type="Proteomes" id="UP000192333"/>
    </source>
</evidence>
<dbReference type="InterPro" id="IPR035965">
    <property type="entry name" value="PAS-like_dom_sf"/>
</dbReference>
<dbReference type="Pfam" id="PF16927">
    <property type="entry name" value="HisKA_7TM"/>
    <property type="match status" value="1"/>
</dbReference>
<dbReference type="Pfam" id="PF13426">
    <property type="entry name" value="PAS_9"/>
    <property type="match status" value="1"/>
</dbReference>
<dbReference type="InterPro" id="IPR036890">
    <property type="entry name" value="HATPase_C_sf"/>
</dbReference>
<keyword evidence="8" id="KW-0812">Transmembrane</keyword>
<feature type="transmembrane region" description="Helical" evidence="8">
    <location>
        <begin position="177"/>
        <end position="195"/>
    </location>
</feature>
<feature type="transmembrane region" description="Helical" evidence="8">
    <location>
        <begin position="61"/>
        <end position="79"/>
    </location>
</feature>
<accession>A0A1W2HA74</accession>
<dbReference type="GO" id="GO:0004721">
    <property type="term" value="F:phosphoprotein phosphatase activity"/>
    <property type="evidence" value="ECO:0007669"/>
    <property type="project" value="TreeGrafter"/>
</dbReference>
<keyword evidence="8" id="KW-1133">Transmembrane helix</keyword>
<evidence type="ECO:0000256" key="4">
    <source>
        <dbReference type="ARBA" id="ARBA00022679"/>
    </source>
</evidence>
<dbReference type="InterPro" id="IPR000700">
    <property type="entry name" value="PAS-assoc_C"/>
</dbReference>
<keyword evidence="12" id="KW-1185">Reference proteome</keyword>
<dbReference type="CDD" id="cd00082">
    <property type="entry name" value="HisKA"/>
    <property type="match status" value="1"/>
</dbReference>
<dbReference type="Proteomes" id="UP000192333">
    <property type="component" value="Chromosome I"/>
</dbReference>
<feature type="transmembrane region" description="Helical" evidence="8">
    <location>
        <begin position="148"/>
        <end position="165"/>
    </location>
</feature>
<dbReference type="SMART" id="SM00387">
    <property type="entry name" value="HATPase_c"/>
    <property type="match status" value="1"/>
</dbReference>
<dbReference type="GO" id="GO:0016036">
    <property type="term" value="P:cellular response to phosphate starvation"/>
    <property type="evidence" value="ECO:0007669"/>
    <property type="project" value="TreeGrafter"/>
</dbReference>
<feature type="transmembrane region" description="Helical" evidence="8">
    <location>
        <begin position="29"/>
        <end position="49"/>
    </location>
</feature>
<organism evidence="11 12">
    <name type="scientific">Aquiflexum balticum DSM 16537</name>
    <dbReference type="NCBI Taxonomy" id="758820"/>
    <lineage>
        <taxon>Bacteria</taxon>
        <taxon>Pseudomonadati</taxon>
        <taxon>Bacteroidota</taxon>
        <taxon>Cytophagia</taxon>
        <taxon>Cytophagales</taxon>
        <taxon>Cyclobacteriaceae</taxon>
        <taxon>Aquiflexum</taxon>
    </lineage>
</organism>
<dbReference type="STRING" id="758820.SAMN00777080_4475"/>
<feature type="domain" description="PAC" evidence="10">
    <location>
        <begin position="294"/>
        <end position="347"/>
    </location>
</feature>
<keyword evidence="7 8" id="KW-0472">Membrane</keyword>
<dbReference type="Gene3D" id="1.10.287.130">
    <property type="match status" value="1"/>
</dbReference>
<reference evidence="12" key="1">
    <citation type="submission" date="2017-04" db="EMBL/GenBank/DDBJ databases">
        <authorList>
            <person name="Varghese N."/>
            <person name="Submissions S."/>
        </authorList>
    </citation>
    <scope>NUCLEOTIDE SEQUENCE [LARGE SCALE GENOMIC DNA]</scope>
    <source>
        <strain evidence="12">DSM 16537</strain>
    </source>
</reference>
<feature type="transmembrane region" description="Helical" evidence="8">
    <location>
        <begin position="207"/>
        <end position="225"/>
    </location>
</feature>
<dbReference type="EC" id="2.7.13.3" evidence="2"/>
<dbReference type="GO" id="GO:0005886">
    <property type="term" value="C:plasma membrane"/>
    <property type="evidence" value="ECO:0007669"/>
    <property type="project" value="TreeGrafter"/>
</dbReference>
<dbReference type="SUPFAM" id="SSF55785">
    <property type="entry name" value="PYP-like sensor domain (PAS domain)"/>
    <property type="match status" value="1"/>
</dbReference>
<dbReference type="RefSeq" id="WP_231955676.1">
    <property type="nucleotide sequence ID" value="NZ_LT838813.1"/>
</dbReference>
<evidence type="ECO:0000256" key="3">
    <source>
        <dbReference type="ARBA" id="ARBA00022553"/>
    </source>
</evidence>
<evidence type="ECO:0000256" key="7">
    <source>
        <dbReference type="ARBA" id="ARBA00023136"/>
    </source>
</evidence>
<dbReference type="GO" id="GO:0000155">
    <property type="term" value="F:phosphorelay sensor kinase activity"/>
    <property type="evidence" value="ECO:0007669"/>
    <property type="project" value="InterPro"/>
</dbReference>
<dbReference type="Pfam" id="PF02518">
    <property type="entry name" value="HATPase_c"/>
    <property type="match status" value="1"/>
</dbReference>
<dbReference type="InterPro" id="IPR003661">
    <property type="entry name" value="HisK_dim/P_dom"/>
</dbReference>
<keyword evidence="3" id="KW-0597">Phosphoprotein</keyword>
<evidence type="ECO:0000256" key="1">
    <source>
        <dbReference type="ARBA" id="ARBA00000085"/>
    </source>
</evidence>
<evidence type="ECO:0000256" key="8">
    <source>
        <dbReference type="SAM" id="Phobius"/>
    </source>
</evidence>
<dbReference type="InterPro" id="IPR036097">
    <property type="entry name" value="HisK_dim/P_sf"/>
</dbReference>
<dbReference type="PANTHER" id="PTHR45453:SF1">
    <property type="entry name" value="PHOSPHATE REGULON SENSOR PROTEIN PHOR"/>
    <property type="match status" value="1"/>
</dbReference>
<keyword evidence="4" id="KW-0808">Transferase</keyword>
<protein>
    <recommendedName>
        <fullName evidence="2">histidine kinase</fullName>
        <ecNumber evidence="2">2.7.13.3</ecNumber>
    </recommendedName>
</protein>
<dbReference type="PROSITE" id="PS50113">
    <property type="entry name" value="PAC"/>
    <property type="match status" value="1"/>
</dbReference>
<dbReference type="PRINTS" id="PR00344">
    <property type="entry name" value="BCTRLSENSOR"/>
</dbReference>
<evidence type="ECO:0000256" key="5">
    <source>
        <dbReference type="ARBA" id="ARBA00022777"/>
    </source>
</evidence>
<dbReference type="SUPFAM" id="SSF55874">
    <property type="entry name" value="ATPase domain of HSP90 chaperone/DNA topoisomerase II/histidine kinase"/>
    <property type="match status" value="1"/>
</dbReference>
<dbReference type="InterPro" id="IPR031621">
    <property type="entry name" value="HisKA_7TM"/>
</dbReference>
<gene>
    <name evidence="11" type="ORF">SAMN00777080_4475</name>
</gene>
<dbReference type="PANTHER" id="PTHR45453">
    <property type="entry name" value="PHOSPHATE REGULON SENSOR PROTEIN PHOR"/>
    <property type="match status" value="1"/>
</dbReference>
<evidence type="ECO:0000256" key="2">
    <source>
        <dbReference type="ARBA" id="ARBA00012438"/>
    </source>
</evidence>
<evidence type="ECO:0000256" key="6">
    <source>
        <dbReference type="ARBA" id="ARBA00023012"/>
    </source>
</evidence>
<dbReference type="InterPro" id="IPR003594">
    <property type="entry name" value="HATPase_dom"/>
</dbReference>
<dbReference type="InterPro" id="IPR050351">
    <property type="entry name" value="BphY/WalK/GraS-like"/>
</dbReference>
<evidence type="ECO:0000259" key="10">
    <source>
        <dbReference type="PROSITE" id="PS50113"/>
    </source>
</evidence>